<reference evidence="2" key="1">
    <citation type="submission" date="2021-02" db="EMBL/GenBank/DDBJ databases">
        <authorList>
            <person name="Nowell W R."/>
        </authorList>
    </citation>
    <scope>NUCLEOTIDE SEQUENCE</scope>
</reference>
<comment type="caution">
    <text evidence="2">The sequence shown here is derived from an EMBL/GenBank/DDBJ whole genome shotgun (WGS) entry which is preliminary data.</text>
</comment>
<keyword evidence="1" id="KW-0812">Transmembrane</keyword>
<sequence length="288" mass="34595">MQQEKDTQEEFYFDYVRLLVENRMLHRSGYYLGASNQFVRIFTLTGRRYWLAQATSEHITADWKIHFSIRPRDISLAFNLLSELYYDMKLPIGLKARYPDNWKDFENEWPQHMSGREITVYILLYENTLKIHQTMLYSSNNLSQPITMIDWILSNTEDIYSMHDLTPKDEIPLDRYLDYADRAEKLLEQYRIEPNGCAIGDYPIGKYSSLRNEKFVAIEDHEHDEKIRLIYPPNECGYNGSKDRRDLTKEIIDLKTYRKRKRQNKIIKILFTIIIIFLVIFFINKLIF</sequence>
<dbReference type="AlphaFoldDB" id="A0A814Q5Z1"/>
<dbReference type="EMBL" id="CAJOBD010004888">
    <property type="protein sequence ID" value="CAF4012011.1"/>
    <property type="molecule type" value="Genomic_DNA"/>
</dbReference>
<evidence type="ECO:0000313" key="2">
    <source>
        <dbReference type="EMBL" id="CAF1114615.1"/>
    </source>
</evidence>
<feature type="transmembrane region" description="Helical" evidence="1">
    <location>
        <begin position="266"/>
        <end position="287"/>
    </location>
</feature>
<evidence type="ECO:0000313" key="4">
    <source>
        <dbReference type="Proteomes" id="UP000663864"/>
    </source>
</evidence>
<proteinExistence type="predicted"/>
<name>A0A814Q5Z1_9BILA</name>
<dbReference type="InterPro" id="IPR038498">
    <property type="entry name" value="OspF/SpvC_sf"/>
</dbReference>
<dbReference type="Proteomes" id="UP000663864">
    <property type="component" value="Unassembled WGS sequence"/>
</dbReference>
<keyword evidence="1" id="KW-0472">Membrane</keyword>
<evidence type="ECO:0000256" key="1">
    <source>
        <dbReference type="SAM" id="Phobius"/>
    </source>
</evidence>
<keyword evidence="1" id="KW-1133">Transmembrane helix</keyword>
<organism evidence="2 4">
    <name type="scientific">Rotaria sordida</name>
    <dbReference type="NCBI Taxonomy" id="392033"/>
    <lineage>
        <taxon>Eukaryota</taxon>
        <taxon>Metazoa</taxon>
        <taxon>Spiralia</taxon>
        <taxon>Gnathifera</taxon>
        <taxon>Rotifera</taxon>
        <taxon>Eurotatoria</taxon>
        <taxon>Bdelloidea</taxon>
        <taxon>Philodinida</taxon>
        <taxon>Philodinidae</taxon>
        <taxon>Rotaria</taxon>
    </lineage>
</organism>
<evidence type="ECO:0000313" key="3">
    <source>
        <dbReference type="EMBL" id="CAF4012011.1"/>
    </source>
</evidence>
<gene>
    <name evidence="3" type="ORF">JBS370_LOCUS26896</name>
    <name evidence="2" type="ORF">ZHD862_LOCUS18304</name>
</gene>
<dbReference type="Gene3D" id="3.30.2430.10">
    <property type="entry name" value="phosphothreonine lyase"/>
    <property type="match status" value="1"/>
</dbReference>
<protein>
    <submittedName>
        <fullName evidence="2">Uncharacterized protein</fullName>
    </submittedName>
</protein>
<dbReference type="EMBL" id="CAJNOT010000944">
    <property type="protein sequence ID" value="CAF1114615.1"/>
    <property type="molecule type" value="Genomic_DNA"/>
</dbReference>
<accession>A0A814Q5Z1</accession>
<dbReference type="Proteomes" id="UP000663836">
    <property type="component" value="Unassembled WGS sequence"/>
</dbReference>